<dbReference type="GO" id="GO:0005829">
    <property type="term" value="C:cytosol"/>
    <property type="evidence" value="ECO:0007669"/>
    <property type="project" value="TreeGrafter"/>
</dbReference>
<dbReference type="EMBL" id="CP063304">
    <property type="protein sequence ID" value="QOV18057.1"/>
    <property type="molecule type" value="Genomic_DNA"/>
</dbReference>
<dbReference type="SFLD" id="SFLDG01140">
    <property type="entry name" value="C2.B:_Phosphomannomutase_and_P"/>
    <property type="match status" value="1"/>
</dbReference>
<accession>A0A7M2REP5</accession>
<dbReference type="NCBIfam" id="TIGR00099">
    <property type="entry name" value="Cof-subfamily"/>
    <property type="match status" value="1"/>
</dbReference>
<evidence type="ECO:0000313" key="2">
    <source>
        <dbReference type="Proteomes" id="UP000593601"/>
    </source>
</evidence>
<protein>
    <submittedName>
        <fullName evidence="1">HAD family phosphatase</fullName>
    </submittedName>
</protein>
<dbReference type="InterPro" id="IPR006379">
    <property type="entry name" value="HAD-SF_hydro_IIB"/>
</dbReference>
<dbReference type="Pfam" id="PF08282">
    <property type="entry name" value="Hydrolase_3"/>
    <property type="match status" value="1"/>
</dbReference>
<dbReference type="Gene3D" id="3.30.1240.10">
    <property type="match status" value="1"/>
</dbReference>
<dbReference type="InterPro" id="IPR036412">
    <property type="entry name" value="HAD-like_sf"/>
</dbReference>
<name>A0A7M2REP5_9FIRM</name>
<dbReference type="Proteomes" id="UP000593601">
    <property type="component" value="Chromosome"/>
</dbReference>
<reference evidence="1 2" key="1">
    <citation type="submission" date="2020-10" db="EMBL/GenBank/DDBJ databases">
        <title>Blautia liquoris sp.nov., isolated from the mud in a fermentation cellar used for the production of Chinese strong-flavoured liquor.</title>
        <authorList>
            <person name="Lu L."/>
        </authorList>
    </citation>
    <scope>NUCLEOTIDE SEQUENCE [LARGE SCALE GENOMIC DNA]</scope>
    <source>
        <strain evidence="1 2">LZLJ-3</strain>
    </source>
</reference>
<dbReference type="GO" id="GO:0016791">
    <property type="term" value="F:phosphatase activity"/>
    <property type="evidence" value="ECO:0007669"/>
    <property type="project" value="TreeGrafter"/>
</dbReference>
<dbReference type="CDD" id="cd07516">
    <property type="entry name" value="HAD_Pase"/>
    <property type="match status" value="1"/>
</dbReference>
<evidence type="ECO:0000313" key="1">
    <source>
        <dbReference type="EMBL" id="QOV18057.1"/>
    </source>
</evidence>
<dbReference type="SUPFAM" id="SSF56784">
    <property type="entry name" value="HAD-like"/>
    <property type="match status" value="1"/>
</dbReference>
<dbReference type="AlphaFoldDB" id="A0A7M2REP5"/>
<dbReference type="InterPro" id="IPR000150">
    <property type="entry name" value="Cof"/>
</dbReference>
<proteinExistence type="predicted"/>
<dbReference type="NCBIfam" id="TIGR01484">
    <property type="entry name" value="HAD-SF-IIB"/>
    <property type="match status" value="1"/>
</dbReference>
<dbReference type="Gene3D" id="3.40.50.1000">
    <property type="entry name" value="HAD superfamily/HAD-like"/>
    <property type="match status" value="1"/>
</dbReference>
<organism evidence="1 2">
    <name type="scientific">Blautia liquoris</name>
    <dbReference type="NCBI Taxonomy" id="2779518"/>
    <lineage>
        <taxon>Bacteria</taxon>
        <taxon>Bacillati</taxon>
        <taxon>Bacillota</taxon>
        <taxon>Clostridia</taxon>
        <taxon>Lachnospirales</taxon>
        <taxon>Lachnospiraceae</taxon>
        <taxon>Blautia</taxon>
    </lineage>
</organism>
<dbReference type="PANTHER" id="PTHR10000">
    <property type="entry name" value="PHOSPHOSERINE PHOSPHATASE"/>
    <property type="match status" value="1"/>
</dbReference>
<sequence length="271" mass="30425">MEPKILFTDLDDTLLNSDKIVTKDNIEAMNQMLNAGHKLVLNTGRPLLACKNVENQLDLKRKGCFISAFNGGQIYDCYTRKTLYKRTIPIEYTRHIFHETGKAGIYCQTYSNEGVLAREMTPELSHYVSETHTPYKIIQDLPDCLEEEPVKILAVHMSDDRSVLDSYRKALSGWAADKISTFYSDSWYLEHVPYGISKGSAVSFLCRHLNIPTSLTVAVGDEENDIAMIKTAHVGAAMSNATSQVKSCSNYITKNDCNHSGVAEIIDRFIL</sequence>
<gene>
    <name evidence="1" type="ORF">INP51_08290</name>
</gene>
<dbReference type="KEGG" id="bliq:INP51_08290"/>
<dbReference type="GO" id="GO:0000287">
    <property type="term" value="F:magnesium ion binding"/>
    <property type="evidence" value="ECO:0007669"/>
    <property type="project" value="TreeGrafter"/>
</dbReference>
<dbReference type="InterPro" id="IPR023214">
    <property type="entry name" value="HAD_sf"/>
</dbReference>
<dbReference type="SFLD" id="SFLDS00003">
    <property type="entry name" value="Haloacid_Dehalogenase"/>
    <property type="match status" value="1"/>
</dbReference>
<dbReference type="RefSeq" id="WP_193734419.1">
    <property type="nucleotide sequence ID" value="NZ_CP063304.1"/>
</dbReference>
<keyword evidence="2" id="KW-1185">Reference proteome</keyword>
<dbReference type="PANTHER" id="PTHR10000:SF8">
    <property type="entry name" value="HAD SUPERFAMILY HYDROLASE-LIKE, TYPE 3"/>
    <property type="match status" value="1"/>
</dbReference>